<protein>
    <recommendedName>
        <fullName evidence="3">DUF835 domain-containing protein</fullName>
    </recommendedName>
</protein>
<accession>K0IEM9</accession>
<dbReference type="InParanoid" id="K0IEM9"/>
<evidence type="ECO:0000313" key="1">
    <source>
        <dbReference type="EMBL" id="AFU59811.1"/>
    </source>
</evidence>
<gene>
    <name evidence="1" type="ordered locus">Ngar_c28920</name>
</gene>
<dbReference type="EMBL" id="CP002408">
    <property type="protein sequence ID" value="AFU59811.1"/>
    <property type="molecule type" value="Genomic_DNA"/>
</dbReference>
<evidence type="ECO:0000313" key="2">
    <source>
        <dbReference type="Proteomes" id="UP000008037"/>
    </source>
</evidence>
<dbReference type="KEGG" id="nga:Ngar_c28920"/>
<dbReference type="GeneID" id="13794911"/>
<evidence type="ECO:0008006" key="3">
    <source>
        <dbReference type="Google" id="ProtNLM"/>
    </source>
</evidence>
<dbReference type="HOGENOM" id="CLU_2712974_0_0_2"/>
<proteinExistence type="predicted"/>
<keyword evidence="2" id="KW-1185">Reference proteome</keyword>
<dbReference type="BioCyc" id="CNIT1237085:G1324-2892-MONOMER"/>
<dbReference type="Proteomes" id="UP000008037">
    <property type="component" value="Chromosome"/>
</dbReference>
<name>K0IEM9_NITGG</name>
<sequence>MENCGIDVPEYSRKTQLLIIDALDVYSNKEEDIVDLIEQFALYARRNGKGRVVIIGDLGAFRLIQKIDRLIS</sequence>
<reference evidence="1 2" key="1">
    <citation type="journal article" date="2012" name="Environ. Microbiol.">
        <title>The genome of the ammonia-oxidizing Candidatus Nitrososphaera gargensis: insights into metabolic versatility and environmental adaptations.</title>
        <authorList>
            <person name="Spang A."/>
            <person name="Poehlein A."/>
            <person name="Offre P."/>
            <person name="Zumbragel S."/>
            <person name="Haider S."/>
            <person name="Rychlik N."/>
            <person name="Nowka B."/>
            <person name="Schmeisser C."/>
            <person name="Lebedeva E.V."/>
            <person name="Rattei T."/>
            <person name="Bohm C."/>
            <person name="Schmid M."/>
            <person name="Galushko A."/>
            <person name="Hatzenpichler R."/>
            <person name="Weinmaier T."/>
            <person name="Daniel R."/>
            <person name="Schleper C."/>
            <person name="Spieck E."/>
            <person name="Streit W."/>
            <person name="Wagner M."/>
        </authorList>
    </citation>
    <scope>NUCLEOTIDE SEQUENCE [LARGE SCALE GENOMIC DNA]</scope>
    <source>
        <strain evidence="2">Ga9.2</strain>
    </source>
</reference>
<organism evidence="1 2">
    <name type="scientific">Nitrososphaera gargensis (strain Ga9.2)</name>
    <dbReference type="NCBI Taxonomy" id="1237085"/>
    <lineage>
        <taxon>Archaea</taxon>
        <taxon>Nitrososphaerota</taxon>
        <taxon>Nitrososphaeria</taxon>
        <taxon>Nitrososphaerales</taxon>
        <taxon>Nitrososphaeraceae</taxon>
        <taxon>Nitrososphaera</taxon>
    </lineage>
</organism>
<dbReference type="AlphaFoldDB" id="K0IEM9"/>
<dbReference type="RefSeq" id="WP_015020345.1">
    <property type="nucleotide sequence ID" value="NC_018719.1"/>
</dbReference>